<evidence type="ECO:0000256" key="1">
    <source>
        <dbReference type="ARBA" id="ARBA00011982"/>
    </source>
</evidence>
<proteinExistence type="predicted"/>
<evidence type="ECO:0000256" key="2">
    <source>
        <dbReference type="ARBA" id="ARBA00022801"/>
    </source>
</evidence>
<reference evidence="7" key="1">
    <citation type="journal article" date="2017" name="Plant J.">
        <title>The pomegranate (Punica granatum L.) genome and the genomics of punicalagin biosynthesis.</title>
        <authorList>
            <person name="Qin G."/>
            <person name="Xu C."/>
            <person name="Ming R."/>
            <person name="Tang H."/>
            <person name="Guyot R."/>
            <person name="Kramer E.M."/>
            <person name="Hu Y."/>
            <person name="Yi X."/>
            <person name="Qi Y."/>
            <person name="Xu X."/>
            <person name="Gao Z."/>
            <person name="Pan H."/>
            <person name="Jian J."/>
            <person name="Tian Y."/>
            <person name="Yue Z."/>
            <person name="Xu Y."/>
        </authorList>
    </citation>
    <scope>NUCLEOTIDE SEQUENCE [LARGE SCALE GENOMIC DNA]</scope>
    <source>
        <strain evidence="7">cv. Dabenzi</strain>
    </source>
</reference>
<name>A0A218XQ27_PUNGR</name>
<dbReference type="SUPFAM" id="SSF52200">
    <property type="entry name" value="Toll/Interleukin receptor TIR domain"/>
    <property type="match status" value="1"/>
</dbReference>
<evidence type="ECO:0000256" key="3">
    <source>
        <dbReference type="ARBA" id="ARBA00023027"/>
    </source>
</evidence>
<comment type="caution">
    <text evidence="6">The sequence shown here is derived from an EMBL/GenBank/DDBJ whole genome shotgun (WGS) entry which is preliminary data.</text>
</comment>
<comment type="catalytic activity">
    <reaction evidence="4">
        <text>NAD(+) + H2O = ADP-D-ribose + nicotinamide + H(+)</text>
        <dbReference type="Rhea" id="RHEA:16301"/>
        <dbReference type="ChEBI" id="CHEBI:15377"/>
        <dbReference type="ChEBI" id="CHEBI:15378"/>
        <dbReference type="ChEBI" id="CHEBI:17154"/>
        <dbReference type="ChEBI" id="CHEBI:57540"/>
        <dbReference type="ChEBI" id="CHEBI:57967"/>
        <dbReference type="EC" id="3.2.2.6"/>
    </reaction>
    <physiologicalReaction direction="left-to-right" evidence="4">
        <dbReference type="Rhea" id="RHEA:16302"/>
    </physiologicalReaction>
</comment>
<organism evidence="6 7">
    <name type="scientific">Punica granatum</name>
    <name type="common">Pomegranate</name>
    <dbReference type="NCBI Taxonomy" id="22663"/>
    <lineage>
        <taxon>Eukaryota</taxon>
        <taxon>Viridiplantae</taxon>
        <taxon>Streptophyta</taxon>
        <taxon>Embryophyta</taxon>
        <taxon>Tracheophyta</taxon>
        <taxon>Spermatophyta</taxon>
        <taxon>Magnoliopsida</taxon>
        <taxon>eudicotyledons</taxon>
        <taxon>Gunneridae</taxon>
        <taxon>Pentapetalae</taxon>
        <taxon>rosids</taxon>
        <taxon>malvids</taxon>
        <taxon>Myrtales</taxon>
        <taxon>Lythraceae</taxon>
        <taxon>Punica</taxon>
    </lineage>
</organism>
<dbReference type="PROSITE" id="PS50104">
    <property type="entry name" value="TIR"/>
    <property type="match status" value="1"/>
</dbReference>
<dbReference type="Proteomes" id="UP000197138">
    <property type="component" value="Unassembled WGS sequence"/>
</dbReference>
<keyword evidence="2" id="KW-0378">Hydrolase</keyword>
<dbReference type="EC" id="3.2.2.6" evidence="1"/>
<dbReference type="AlphaFoldDB" id="A0A218XQ27"/>
<feature type="domain" description="TIR" evidence="5">
    <location>
        <begin position="8"/>
        <end position="167"/>
    </location>
</feature>
<accession>A0A218XQ27</accession>
<dbReference type="InterPro" id="IPR035897">
    <property type="entry name" value="Toll_tir_struct_dom_sf"/>
</dbReference>
<dbReference type="InterPro" id="IPR000157">
    <property type="entry name" value="TIR_dom"/>
</dbReference>
<dbReference type="PANTHER" id="PTHR32009">
    <property type="entry name" value="TMV RESISTANCE PROTEIN N-LIKE"/>
    <property type="match status" value="1"/>
</dbReference>
<evidence type="ECO:0000313" key="7">
    <source>
        <dbReference type="Proteomes" id="UP000197138"/>
    </source>
</evidence>
<dbReference type="Gene3D" id="3.40.50.10140">
    <property type="entry name" value="Toll/interleukin-1 receptor homology (TIR) domain"/>
    <property type="match status" value="1"/>
</dbReference>
<gene>
    <name evidence="6" type="ORF">CDL15_Pgr015815</name>
</gene>
<dbReference type="SMART" id="SM00255">
    <property type="entry name" value="TIR"/>
    <property type="match status" value="1"/>
</dbReference>
<dbReference type="Pfam" id="PF01582">
    <property type="entry name" value="TIR"/>
    <property type="match status" value="1"/>
</dbReference>
<keyword evidence="3" id="KW-0520">NAD</keyword>
<protein>
    <recommendedName>
        <fullName evidence="1">ADP-ribosyl cyclase/cyclic ADP-ribose hydrolase</fullName>
        <ecNumber evidence="1">3.2.2.6</ecNumber>
    </recommendedName>
</protein>
<dbReference type="GO" id="GO:0061809">
    <property type="term" value="F:NAD+ nucleosidase activity, cyclic ADP-ribose generating"/>
    <property type="evidence" value="ECO:0007669"/>
    <property type="project" value="UniProtKB-EC"/>
</dbReference>
<evidence type="ECO:0000313" key="6">
    <source>
        <dbReference type="EMBL" id="OWM86779.1"/>
    </source>
</evidence>
<evidence type="ECO:0000256" key="4">
    <source>
        <dbReference type="ARBA" id="ARBA00047304"/>
    </source>
</evidence>
<dbReference type="EMBL" id="MTKT01001080">
    <property type="protein sequence ID" value="OWM86779.1"/>
    <property type="molecule type" value="Genomic_DNA"/>
</dbReference>
<evidence type="ECO:0000259" key="5">
    <source>
        <dbReference type="PROSITE" id="PS50104"/>
    </source>
</evidence>
<sequence length="218" mass="25343">MGSDIPGAEYQVFLSFRGPDTRQGFTDVLYHTMVDAGVRVFRDDEEIRPGEKIEEILRAINNSIVCIPIFSKRYAESKWCLRELAEMVEKKKKIMPVFYDVTPDDVKLKTPLYREDLDKHGEKVKWEKALKEVVEISGWELSNGTGHEKENVEEKREKALKDVVEISGRESSNSKEEKALTEVTKIKGWEVRRTGDHKRRQHIAWSLKHFAELVSFFT</sequence>
<dbReference type="PANTHER" id="PTHR32009:SF39">
    <property type="entry name" value="TIR DOMAIN-CONTAINING PROTEIN"/>
    <property type="match status" value="1"/>
</dbReference>
<dbReference type="GO" id="GO:0007165">
    <property type="term" value="P:signal transduction"/>
    <property type="evidence" value="ECO:0007669"/>
    <property type="project" value="InterPro"/>
</dbReference>